<sequence length="119" mass="13881">ITRWQLFLQSLDYTIEYCKGSDNVVADALSRIPSSQHQNEPHSDSPVYHVLAINLEKFVNRFNFMKDFNYYQKSDTSLSSVMTSITENASQEYRGYKIINDTLYKETQRGLKLLTPEML</sequence>
<feature type="non-terminal residue" evidence="1">
    <location>
        <position position="1"/>
    </location>
</feature>
<evidence type="ECO:0000313" key="1">
    <source>
        <dbReference type="EMBL" id="JAG41216.1"/>
    </source>
</evidence>
<dbReference type="AlphaFoldDB" id="A0A0A9ZBD9"/>
<dbReference type="EMBL" id="GBHO01002388">
    <property type="protein sequence ID" value="JAG41216.1"/>
    <property type="molecule type" value="Transcribed_RNA"/>
</dbReference>
<protein>
    <submittedName>
        <fullName evidence="1">Uncharacterized protein</fullName>
    </submittedName>
</protein>
<name>A0A0A9ZBD9_LYGHE</name>
<gene>
    <name evidence="1" type="ORF">CM83_102455</name>
</gene>
<accession>A0A0A9ZBD9</accession>
<organism evidence="1">
    <name type="scientific">Lygus hesperus</name>
    <name type="common">Western plant bug</name>
    <dbReference type="NCBI Taxonomy" id="30085"/>
    <lineage>
        <taxon>Eukaryota</taxon>
        <taxon>Metazoa</taxon>
        <taxon>Ecdysozoa</taxon>
        <taxon>Arthropoda</taxon>
        <taxon>Hexapoda</taxon>
        <taxon>Insecta</taxon>
        <taxon>Pterygota</taxon>
        <taxon>Neoptera</taxon>
        <taxon>Paraneoptera</taxon>
        <taxon>Hemiptera</taxon>
        <taxon>Heteroptera</taxon>
        <taxon>Panheteroptera</taxon>
        <taxon>Cimicomorpha</taxon>
        <taxon>Miridae</taxon>
        <taxon>Mirini</taxon>
        <taxon>Lygus</taxon>
    </lineage>
</organism>
<proteinExistence type="predicted"/>
<feature type="non-terminal residue" evidence="1">
    <location>
        <position position="119"/>
    </location>
</feature>
<reference evidence="1" key="2">
    <citation type="submission" date="2014-07" db="EMBL/GenBank/DDBJ databases">
        <authorList>
            <person name="Hull J."/>
        </authorList>
    </citation>
    <scope>NUCLEOTIDE SEQUENCE</scope>
</reference>
<reference evidence="1" key="1">
    <citation type="journal article" date="2014" name="PLoS ONE">
        <title>Transcriptome-Based Identification of ABC Transporters in the Western Tarnished Plant Bug Lygus hesperus.</title>
        <authorList>
            <person name="Hull J.J."/>
            <person name="Chaney K."/>
            <person name="Geib S.M."/>
            <person name="Fabrick J.A."/>
            <person name="Brent C.S."/>
            <person name="Walsh D."/>
            <person name="Lavine L.C."/>
        </authorList>
    </citation>
    <scope>NUCLEOTIDE SEQUENCE</scope>
</reference>